<name>A0AAU2A7R2_9ACTN</name>
<gene>
    <name evidence="1" type="ORF">OHA22_32405</name>
</gene>
<evidence type="ECO:0000313" key="1">
    <source>
        <dbReference type="EMBL" id="WTT19897.1"/>
    </source>
</evidence>
<protein>
    <submittedName>
        <fullName evidence="1">Uncharacterized protein</fullName>
    </submittedName>
</protein>
<organism evidence="1">
    <name type="scientific">Streptomyces sp. NBC_00093</name>
    <dbReference type="NCBI Taxonomy" id="2975649"/>
    <lineage>
        <taxon>Bacteria</taxon>
        <taxon>Bacillati</taxon>
        <taxon>Actinomycetota</taxon>
        <taxon>Actinomycetes</taxon>
        <taxon>Kitasatosporales</taxon>
        <taxon>Streptomycetaceae</taxon>
        <taxon>Streptomyces</taxon>
    </lineage>
</organism>
<dbReference type="AlphaFoldDB" id="A0AAU2A7R2"/>
<sequence length="86" mass="9549">MSTEEMTEVRVEMTVTEEVTYDFPVTVEIPAEVADDPEALTDYLAENEDLWLDDLPIDASRGSLSVNERDVEDVKLLPSTEAACSP</sequence>
<reference evidence="1" key="1">
    <citation type="submission" date="2022-10" db="EMBL/GenBank/DDBJ databases">
        <title>The complete genomes of actinobacterial strains from the NBC collection.</title>
        <authorList>
            <person name="Joergensen T.S."/>
            <person name="Alvarez Arevalo M."/>
            <person name="Sterndorff E.B."/>
            <person name="Faurdal D."/>
            <person name="Vuksanovic O."/>
            <person name="Mourched A.-S."/>
            <person name="Charusanti P."/>
            <person name="Shaw S."/>
            <person name="Blin K."/>
            <person name="Weber T."/>
        </authorList>
    </citation>
    <scope>NUCLEOTIDE SEQUENCE</scope>
    <source>
        <strain evidence="1">NBC_00093</strain>
    </source>
</reference>
<accession>A0AAU2A7R2</accession>
<proteinExistence type="predicted"/>
<dbReference type="EMBL" id="CP108222">
    <property type="protein sequence ID" value="WTT19897.1"/>
    <property type="molecule type" value="Genomic_DNA"/>
</dbReference>